<evidence type="ECO:0000313" key="1">
    <source>
        <dbReference type="EMBL" id="CVK89638.1"/>
    </source>
</evidence>
<dbReference type="RefSeq" id="XP_041679920.1">
    <property type="nucleotide sequence ID" value="XM_041829126.1"/>
</dbReference>
<dbReference type="AlphaFoldDB" id="A0A1L7SSV8"/>
<name>A0A1L7SSV8_FUSMA</name>
<comment type="caution">
    <text evidence="1">The sequence shown here is derived from an EMBL/GenBank/DDBJ whole genome shotgun (WGS) entry which is preliminary data.</text>
</comment>
<sequence length="381" mass="42426">MADVVKSILGTHHLQPIDLIDLPIVDESFCFWGVYLDVVLKNDTDLVEGVYLGSSLGYKGVACKDDVTPHFRTVSLFEVTRGNAVASILAEHGLMIYLSTVAWAYPNQLNLFHESRNGIQGLPDFSDIGLNRALPLAQNQHWLPCNRTIYQGWLNGKNQEDQVLNVAAHSPICQMKRDGKAFSKRDVALPVGSIDVSTRRTAPISLLTQGCTRSLVGWGNPNVCGNPACEEPRTPANMRKFRFWGQDMRCAGCYLHLRTHGSDNNSPKYGQTAAGHRKWVEKGHDDVYGTCRVPSQIDSHLVGGKGWKAASKYPACARKPTKKEDEEWRELYGDISAICGVDREYTIFIMRRTEKRACALLQTRKKGDKTSDEVDEGASQD</sequence>
<proteinExistence type="predicted"/>
<dbReference type="GeneID" id="65083463"/>
<organism evidence="1 2">
    <name type="scientific">Fusarium mangiferae</name>
    <name type="common">Mango malformation disease fungus</name>
    <dbReference type="NCBI Taxonomy" id="192010"/>
    <lineage>
        <taxon>Eukaryota</taxon>
        <taxon>Fungi</taxon>
        <taxon>Dikarya</taxon>
        <taxon>Ascomycota</taxon>
        <taxon>Pezizomycotina</taxon>
        <taxon>Sordariomycetes</taxon>
        <taxon>Hypocreomycetidae</taxon>
        <taxon>Hypocreales</taxon>
        <taxon>Nectriaceae</taxon>
        <taxon>Fusarium</taxon>
        <taxon>Fusarium fujikuroi species complex</taxon>
    </lineage>
</organism>
<keyword evidence="2" id="KW-1185">Reference proteome</keyword>
<accession>A0A1L7SSV8</accession>
<protein>
    <submittedName>
        <fullName evidence="1">Uncharacterized protein</fullName>
    </submittedName>
</protein>
<gene>
    <name evidence="1" type="ORF">FMAN_04192</name>
</gene>
<dbReference type="VEuPathDB" id="FungiDB:FMAN_04192"/>
<dbReference type="EMBL" id="FCQH01000003">
    <property type="protein sequence ID" value="CVK89638.1"/>
    <property type="molecule type" value="Genomic_DNA"/>
</dbReference>
<dbReference type="Proteomes" id="UP000184255">
    <property type="component" value="Unassembled WGS sequence"/>
</dbReference>
<reference evidence="2" key="1">
    <citation type="journal article" date="2016" name="Genome Biol. Evol.">
        <title>Comparative 'omics' of the Fusarium fujikuroi species complex highlights differences in genetic potential and metabolite synthesis.</title>
        <authorList>
            <person name="Niehaus E.-M."/>
            <person name="Muensterkoetter M."/>
            <person name="Proctor R.H."/>
            <person name="Brown D.W."/>
            <person name="Sharon A."/>
            <person name="Idan Y."/>
            <person name="Oren-Young L."/>
            <person name="Sieber C.M."/>
            <person name="Novak O."/>
            <person name="Pencik A."/>
            <person name="Tarkowska D."/>
            <person name="Hromadova K."/>
            <person name="Freeman S."/>
            <person name="Maymon M."/>
            <person name="Elazar M."/>
            <person name="Youssef S.A."/>
            <person name="El-Shabrawy E.S.M."/>
            <person name="Shalaby A.B.A."/>
            <person name="Houterman P."/>
            <person name="Brock N.L."/>
            <person name="Burkhardt I."/>
            <person name="Tsavkelova E.A."/>
            <person name="Dickschat J.S."/>
            <person name="Galuszka P."/>
            <person name="Gueldener U."/>
            <person name="Tudzynski B."/>
        </authorList>
    </citation>
    <scope>NUCLEOTIDE SEQUENCE [LARGE SCALE GENOMIC DNA]</scope>
    <source>
        <strain evidence="2">MRC7560</strain>
    </source>
</reference>
<evidence type="ECO:0000313" key="2">
    <source>
        <dbReference type="Proteomes" id="UP000184255"/>
    </source>
</evidence>